<dbReference type="OrthoDB" id="3433701at2759"/>
<name>A0A177A1S4_9PEZI</name>
<evidence type="ECO:0000313" key="1">
    <source>
        <dbReference type="EMBL" id="OAF56225.1"/>
    </source>
</evidence>
<proteinExistence type="predicted"/>
<accession>A0A177A1S4</accession>
<sequence>MDPFRNINNYMVNSRNQVAVTHLLKYMERTLLTNIEASLFDRLANLPCGPPFRESVFDRALGFLRAQYDEERDAAWAIALNPWECRLLNRTTGASFTKVFCTNLYIPFDGCYENKRDVGRLDNFLTNFGGLAARAASGHAVRGAINPWHIKELVFCQDPLFSSTDIGSVRDLSRARSINHFLKRLREDREGGLLPTVTPKRIKAYAEICTEGHLQEMEAMFGYDPNKVCLMWLRIIELLKYLPNLEVFKWQSDARVVEPFLSAISHYCKKLTVLEIELHNGFDNNEYMINAWNRFYLSKTTGRLYQSHRILNEPVAKHICQYISRDPKDRESEELPTQCHINLKLILKMDRDVQPIIETVGKYTRHVQSLYVDRSKSHEFMDDNKKREHGRPYERSWFHLQYGVTHLSLIGTDATMHNCIMGAIFPASIESLEIKDCQSLDGVYLPILSGPNRLRKFKISFPPPDEAKERAYRYWRHYVFQKQLTLDFLRCDTIELDELDIRGDFGDPSLNPVEFSGLSTDLFFAVEAQAKSLVSLKVLNNNIDFTLAEIGSIIVQAENLTQLGLSCRAFRYQDQFWHWIEQGLGTHRNFERLLALLGQNENPFSLTILRTHYHILDLANYERDGADRLIVPTRSVIDYEVIAKKMVEQGLPLAHLGIFAEGEKHGYGIYGAQWDEFLYAFELLDAELHLQNVLEGTVAMYSEFEKINRRWIEDCGVAMPIPVQDPPNREREI</sequence>
<organism evidence="1">
    <name type="scientific">Pseudogymnoascus destructans</name>
    <dbReference type="NCBI Taxonomy" id="655981"/>
    <lineage>
        <taxon>Eukaryota</taxon>
        <taxon>Fungi</taxon>
        <taxon>Dikarya</taxon>
        <taxon>Ascomycota</taxon>
        <taxon>Pezizomycotina</taxon>
        <taxon>Leotiomycetes</taxon>
        <taxon>Thelebolales</taxon>
        <taxon>Thelebolaceae</taxon>
        <taxon>Pseudogymnoascus</taxon>
    </lineage>
</organism>
<dbReference type="AlphaFoldDB" id="A0A177A1S4"/>
<dbReference type="GeneID" id="36290591"/>
<gene>
    <name evidence="1" type="ORF">VC83_07546</name>
</gene>
<dbReference type="EMBL" id="KV441405">
    <property type="protein sequence ID" value="OAF56225.1"/>
    <property type="molecule type" value="Genomic_DNA"/>
</dbReference>
<dbReference type="RefSeq" id="XP_024321522.1">
    <property type="nucleotide sequence ID" value="XM_024471115.1"/>
</dbReference>
<dbReference type="Proteomes" id="UP000077154">
    <property type="component" value="Unassembled WGS sequence"/>
</dbReference>
<dbReference type="VEuPathDB" id="FungiDB:GMDG_02567"/>
<reference evidence="1" key="1">
    <citation type="submission" date="2016-03" db="EMBL/GenBank/DDBJ databases">
        <title>Updated assembly of Pseudogymnoascus destructans, the fungus causing white-nose syndrome of bats.</title>
        <authorList>
            <person name="Palmer J.M."/>
            <person name="Drees K.P."/>
            <person name="Foster J.T."/>
            <person name="Lindner D.L."/>
        </authorList>
    </citation>
    <scope>NUCLEOTIDE SEQUENCE [LARGE SCALE GENOMIC DNA]</scope>
    <source>
        <strain evidence="1">20631-21</strain>
    </source>
</reference>
<protein>
    <submittedName>
        <fullName evidence="1">Uncharacterized protein</fullName>
    </submittedName>
</protein>